<organism evidence="2 3">
    <name type="scientific">Petromyzon marinus</name>
    <name type="common">Sea lamprey</name>
    <dbReference type="NCBI Taxonomy" id="7757"/>
    <lineage>
        <taxon>Eukaryota</taxon>
        <taxon>Metazoa</taxon>
        <taxon>Chordata</taxon>
        <taxon>Craniata</taxon>
        <taxon>Vertebrata</taxon>
        <taxon>Cyclostomata</taxon>
        <taxon>Hyperoartia</taxon>
        <taxon>Petromyzontiformes</taxon>
        <taxon>Petromyzontidae</taxon>
        <taxon>Petromyzon</taxon>
    </lineage>
</organism>
<dbReference type="InterPro" id="IPR045363">
    <property type="entry name" value="CERK_C"/>
</dbReference>
<dbReference type="Pfam" id="PF00781">
    <property type="entry name" value="DAGK_cat"/>
    <property type="match status" value="1"/>
</dbReference>
<reference evidence="3" key="1">
    <citation type="submission" date="2025-08" db="UniProtKB">
        <authorList>
            <consortium name="RefSeq"/>
        </authorList>
    </citation>
    <scope>IDENTIFICATION</scope>
    <source>
        <tissue evidence="3">Sperm</tissue>
    </source>
</reference>
<name>A0AAJ7TZC0_PETMA</name>
<evidence type="ECO:0000313" key="2">
    <source>
        <dbReference type="Proteomes" id="UP001318040"/>
    </source>
</evidence>
<accession>A0AAJ7TZC0</accession>
<keyword evidence="3" id="KW-0418">Kinase</keyword>
<dbReference type="SUPFAM" id="SSF111331">
    <property type="entry name" value="NAD kinase/diacylglycerol kinase-like"/>
    <property type="match status" value="1"/>
</dbReference>
<dbReference type="GO" id="GO:0016020">
    <property type="term" value="C:membrane"/>
    <property type="evidence" value="ECO:0007669"/>
    <property type="project" value="GOC"/>
</dbReference>
<dbReference type="Pfam" id="PF25382">
    <property type="entry name" value="PH_CERK"/>
    <property type="match status" value="1"/>
</dbReference>
<dbReference type="GO" id="GO:0001729">
    <property type="term" value="F:ceramide kinase activity"/>
    <property type="evidence" value="ECO:0007669"/>
    <property type="project" value="TreeGrafter"/>
</dbReference>
<dbReference type="InterPro" id="IPR057465">
    <property type="entry name" value="CERK_PH"/>
</dbReference>
<dbReference type="PROSITE" id="PS50146">
    <property type="entry name" value="DAGK"/>
    <property type="match status" value="1"/>
</dbReference>
<dbReference type="GO" id="GO:0006672">
    <property type="term" value="P:ceramide metabolic process"/>
    <property type="evidence" value="ECO:0007669"/>
    <property type="project" value="TreeGrafter"/>
</dbReference>
<dbReference type="Gene3D" id="2.60.200.40">
    <property type="match status" value="1"/>
</dbReference>
<dbReference type="CTD" id="64781"/>
<protein>
    <submittedName>
        <fullName evidence="3">Ceramide kinase</fullName>
    </submittedName>
</protein>
<dbReference type="InterPro" id="IPR017438">
    <property type="entry name" value="ATP-NAD_kinase_N"/>
</dbReference>
<gene>
    <name evidence="3" type="primary">CERK</name>
</gene>
<dbReference type="InterPro" id="IPR001206">
    <property type="entry name" value="Diacylglycerol_kinase_cat_dom"/>
</dbReference>
<dbReference type="Gene3D" id="3.40.50.10330">
    <property type="entry name" value="Probable inorganic polyphosphate/atp-NAD kinase, domain 1"/>
    <property type="match status" value="1"/>
</dbReference>
<proteinExistence type="predicted"/>
<dbReference type="AlphaFoldDB" id="A0AAJ7TZC0"/>
<evidence type="ECO:0000313" key="3">
    <source>
        <dbReference type="RefSeq" id="XP_032825468.1"/>
    </source>
</evidence>
<dbReference type="Proteomes" id="UP001318040">
    <property type="component" value="Chromosome 42"/>
</dbReference>
<dbReference type="PANTHER" id="PTHR12358">
    <property type="entry name" value="SPHINGOSINE KINASE"/>
    <property type="match status" value="1"/>
</dbReference>
<evidence type="ECO:0000259" key="1">
    <source>
        <dbReference type="PROSITE" id="PS50146"/>
    </source>
</evidence>
<dbReference type="Pfam" id="PF19280">
    <property type="entry name" value="CERK_C"/>
    <property type="match status" value="1"/>
</dbReference>
<feature type="domain" description="DAGKc" evidence="1">
    <location>
        <begin position="128"/>
        <end position="278"/>
    </location>
</feature>
<keyword evidence="3" id="KW-0808">Transferase</keyword>
<dbReference type="RefSeq" id="XP_032825468.1">
    <property type="nucleotide sequence ID" value="XM_032969577.1"/>
</dbReference>
<sequence>MEGVDCLLSSELRVKCKTCEVLLASDRISWRPTTTTSSGPKARRGGCPPWKVALLSEVLAIWPVEQAPAQWQRSRPRPDLHAFTVYFVRRESRQKWAVSDITFSTEHADVAARWVQAARKQLMGQEVERPERLLVFVNPFGGRREGERIYRKRVQPLLELASIHAHVIVTERANHARDFLLAEDLSSYNGVVCVGGDGMFSEIMHGVIGRTQSDAGLDEHDSATPLQPCPLRIGIIPAGSTDCVCFATVGTNDPVTSALHIIIGDDQPLDVCSVRQGERLLRYSVSLLGYGFYGDVLRDSEARRWMGPMRYDFSGFKTVMKNCRYEGKIEFRLAGSSWSGPRDLKRCRSGCEICSQTSEKLKGGEEEEGGGLPSLVTPLPSDDTDGWRCLEGEFVAVNVACMSCACPKSPQGLSPAAHLADGAADLIVVRKCSRLEFTRFLLRHTNKRDQFDFPFVEVYRVTELKFKPRLHEDDDVGGDDDDSGGGGSGDCGLSGAVGLDDDGDGGGDDREGFFHDLNENACGASSGGGSSGAIAAAAADEQQQQQQSLCACRSLCNTRSTWNCDGEILHETDISVRVHGQLIKLFARGIEDQLGFG</sequence>
<dbReference type="InterPro" id="IPR016064">
    <property type="entry name" value="NAD/diacylglycerol_kinase_sf"/>
</dbReference>
<dbReference type="PANTHER" id="PTHR12358:SF95">
    <property type="entry name" value="CERAMIDE KINASE"/>
    <property type="match status" value="1"/>
</dbReference>
<keyword evidence="2" id="KW-1185">Reference proteome</keyword>
<dbReference type="InterPro" id="IPR050187">
    <property type="entry name" value="Lipid_Phosphate_FormReg"/>
</dbReference>
<dbReference type="SMART" id="SM00046">
    <property type="entry name" value="DAGKc"/>
    <property type="match status" value="1"/>
</dbReference>
<dbReference type="KEGG" id="pmrn:116951133"/>